<evidence type="ECO:0000256" key="4">
    <source>
        <dbReference type="ARBA" id="ARBA00023163"/>
    </source>
</evidence>
<keyword evidence="8" id="KW-1185">Reference proteome</keyword>
<dbReference type="NCBIfam" id="TIGR02937">
    <property type="entry name" value="sigma70-ECF"/>
    <property type="match status" value="1"/>
</dbReference>
<dbReference type="InterPro" id="IPR013325">
    <property type="entry name" value="RNA_pol_sigma_r2"/>
</dbReference>
<organism evidence="7 8">
    <name type="scientific">Cohnella boryungensis</name>
    <dbReference type="NCBI Taxonomy" id="768479"/>
    <lineage>
        <taxon>Bacteria</taxon>
        <taxon>Bacillati</taxon>
        <taxon>Bacillota</taxon>
        <taxon>Bacilli</taxon>
        <taxon>Bacillales</taxon>
        <taxon>Paenibacillaceae</taxon>
        <taxon>Cohnella</taxon>
    </lineage>
</organism>
<accession>A0ABV8SGE0</accession>
<dbReference type="RefSeq" id="WP_378127802.1">
    <property type="nucleotide sequence ID" value="NZ_JBHSED010000065.1"/>
</dbReference>
<dbReference type="SUPFAM" id="SSF88659">
    <property type="entry name" value="Sigma3 and sigma4 domains of RNA polymerase sigma factors"/>
    <property type="match status" value="1"/>
</dbReference>
<protein>
    <submittedName>
        <fullName evidence="7">RNA polymerase sigma factor</fullName>
    </submittedName>
</protein>
<dbReference type="InterPro" id="IPR036388">
    <property type="entry name" value="WH-like_DNA-bd_sf"/>
</dbReference>
<proteinExistence type="inferred from homology"/>
<dbReference type="PANTHER" id="PTHR43133">
    <property type="entry name" value="RNA POLYMERASE ECF-TYPE SIGMA FACTO"/>
    <property type="match status" value="1"/>
</dbReference>
<name>A0ABV8SGE0_9BACL</name>
<keyword evidence="3" id="KW-0731">Sigma factor</keyword>
<evidence type="ECO:0000256" key="1">
    <source>
        <dbReference type="ARBA" id="ARBA00010641"/>
    </source>
</evidence>
<comment type="caution">
    <text evidence="7">The sequence shown here is derived from an EMBL/GenBank/DDBJ whole genome shotgun (WGS) entry which is preliminary data.</text>
</comment>
<dbReference type="PANTHER" id="PTHR43133:SF46">
    <property type="entry name" value="RNA POLYMERASE SIGMA-70 FACTOR ECF SUBFAMILY"/>
    <property type="match status" value="1"/>
</dbReference>
<dbReference type="Gene3D" id="1.10.10.10">
    <property type="entry name" value="Winged helix-like DNA-binding domain superfamily/Winged helix DNA-binding domain"/>
    <property type="match status" value="1"/>
</dbReference>
<feature type="domain" description="RNA polymerase sigma factor 70 region 4 type 2" evidence="6">
    <location>
        <begin position="89"/>
        <end position="133"/>
    </location>
</feature>
<reference evidence="8" key="1">
    <citation type="journal article" date="2019" name="Int. J. Syst. Evol. Microbiol.">
        <title>The Global Catalogue of Microorganisms (GCM) 10K type strain sequencing project: providing services to taxonomists for standard genome sequencing and annotation.</title>
        <authorList>
            <consortium name="The Broad Institute Genomics Platform"/>
            <consortium name="The Broad Institute Genome Sequencing Center for Infectious Disease"/>
            <person name="Wu L."/>
            <person name="Ma J."/>
        </authorList>
    </citation>
    <scope>NUCLEOTIDE SEQUENCE [LARGE SCALE GENOMIC DNA]</scope>
    <source>
        <strain evidence="8">CGMCC 4.1641</strain>
    </source>
</reference>
<dbReference type="Proteomes" id="UP001595755">
    <property type="component" value="Unassembled WGS sequence"/>
</dbReference>
<keyword evidence="4" id="KW-0804">Transcription</keyword>
<evidence type="ECO:0000313" key="7">
    <source>
        <dbReference type="EMBL" id="MFC4306649.1"/>
    </source>
</evidence>
<dbReference type="Gene3D" id="1.10.1740.10">
    <property type="match status" value="1"/>
</dbReference>
<keyword evidence="2" id="KW-0805">Transcription regulation</keyword>
<dbReference type="InterPro" id="IPR014284">
    <property type="entry name" value="RNA_pol_sigma-70_dom"/>
</dbReference>
<evidence type="ECO:0000256" key="2">
    <source>
        <dbReference type="ARBA" id="ARBA00023015"/>
    </source>
</evidence>
<dbReference type="InterPro" id="IPR013324">
    <property type="entry name" value="RNA_pol_sigma_r3/r4-like"/>
</dbReference>
<dbReference type="CDD" id="cd06171">
    <property type="entry name" value="Sigma70_r4"/>
    <property type="match status" value="1"/>
</dbReference>
<dbReference type="InterPro" id="IPR039425">
    <property type="entry name" value="RNA_pol_sigma-70-like"/>
</dbReference>
<sequence length="147" mass="17240">MRRSDAADDICQEVFLTLYEKLHTFRGESSIKSWLLTITRNKTYKYRRNAFFSKVVLIDYMTRKDTARSAEAEVFDRLETRHIWSNVLKLPLPYREVLLLEVHYQLTVQEMAKMLDIAEGTVKSRLHRARKKLSTLLQSTSNGGIDL</sequence>
<dbReference type="InterPro" id="IPR007627">
    <property type="entry name" value="RNA_pol_sigma70_r2"/>
</dbReference>
<dbReference type="Pfam" id="PF04542">
    <property type="entry name" value="Sigma70_r2"/>
    <property type="match status" value="1"/>
</dbReference>
<dbReference type="Pfam" id="PF08281">
    <property type="entry name" value="Sigma70_r4_2"/>
    <property type="match status" value="1"/>
</dbReference>
<dbReference type="InterPro" id="IPR013249">
    <property type="entry name" value="RNA_pol_sigma70_r4_t2"/>
</dbReference>
<dbReference type="EMBL" id="JBHSED010000065">
    <property type="protein sequence ID" value="MFC4306649.1"/>
    <property type="molecule type" value="Genomic_DNA"/>
</dbReference>
<evidence type="ECO:0000256" key="3">
    <source>
        <dbReference type="ARBA" id="ARBA00023082"/>
    </source>
</evidence>
<evidence type="ECO:0000259" key="5">
    <source>
        <dbReference type="Pfam" id="PF04542"/>
    </source>
</evidence>
<dbReference type="SUPFAM" id="SSF88946">
    <property type="entry name" value="Sigma2 domain of RNA polymerase sigma factors"/>
    <property type="match status" value="1"/>
</dbReference>
<comment type="similarity">
    <text evidence="1">Belongs to the sigma-70 factor family. ECF subfamily.</text>
</comment>
<evidence type="ECO:0000313" key="8">
    <source>
        <dbReference type="Proteomes" id="UP001595755"/>
    </source>
</evidence>
<evidence type="ECO:0000259" key="6">
    <source>
        <dbReference type="Pfam" id="PF08281"/>
    </source>
</evidence>
<feature type="domain" description="RNA polymerase sigma-70 region 2" evidence="5">
    <location>
        <begin position="2"/>
        <end position="49"/>
    </location>
</feature>
<gene>
    <name evidence="7" type="ORF">ACFO1S_24830</name>
</gene>